<evidence type="ECO:0000313" key="6">
    <source>
        <dbReference type="Proteomes" id="UP000007798"/>
    </source>
</evidence>
<dbReference type="Proteomes" id="UP000007798">
    <property type="component" value="Unassembled WGS sequence"/>
</dbReference>
<dbReference type="AlphaFoldDB" id="B4NPG2"/>
<feature type="transmembrane region" description="Helical" evidence="2">
    <location>
        <begin position="552"/>
        <end position="573"/>
    </location>
</feature>
<feature type="transmembrane region" description="Helical" evidence="2">
    <location>
        <begin position="632"/>
        <end position="650"/>
    </location>
</feature>
<evidence type="ECO:0000313" key="5">
    <source>
        <dbReference type="EMBL" id="EDW86402.1"/>
    </source>
</evidence>
<feature type="compositionally biased region" description="Acidic residues" evidence="1">
    <location>
        <begin position="1014"/>
        <end position="1029"/>
    </location>
</feature>
<proteinExistence type="predicted"/>
<keyword evidence="2" id="KW-1133">Transmembrane helix</keyword>
<evidence type="ECO:0000256" key="3">
    <source>
        <dbReference type="SAM" id="SignalP"/>
    </source>
</evidence>
<keyword evidence="3" id="KW-0732">Signal</keyword>
<dbReference type="eggNOG" id="KOG3700">
    <property type="taxonomic scope" value="Eukaryota"/>
</dbReference>
<sequence>MIVYGRTQRFLWVTVFLVFHLFLALDTPRGNIFALASGTDDDDASVEVEDNAASFVQDRKKTGGRRTESERKFKFRKIERIYVDDYMEDENDDDNDDSNENPVGKNDYTRSNDKEKSRNKRYQSPEADNELSDEVAHDDDDDSSSILSNILDLFAASEPEEEPETPTNNIITWLQWIGEKISNGRPTKDEEPPVVDEPGWLAYLNRWPFNMIVSDDGESESQQNQKRSHHSKLDDDSGGPMTSNPLPDEYFDQILHSLPSFIANFSNTCTTGACQQDLQIFHKQMRAYKIWTLQMIDATGKISSGLLRGHINQFGDFDLCTQTSAVAKAKTSSGSSRRIHGKYCLAQIEMKTKISELKAPLHMLQGFGLWNSHISNPKHFVPRYTVANWGVCIPNACSSQVVQEIMENNLRIYNNTGIKFYVRVEEDNCSLKRKVNYIKLLRKDRMFGLSILAFVTLGSACVFAYFWEKRDWLTATSGRVINALWPSKPADGENDAVEKKPSPVTESSEETSQLSTLLLSVFTEFSPKRTFQSLIAVKCPEQDFPFFHLLRICVIFMLYVSLKFIMVGHLPIINRDSLVQAVDNYWSLLFRLPLIYSDVLLVISGFLIAYQLSLEMERNSQIHFLKNVALRASRYLLTIYALLGFQTWILPNLGAGPLWGQLIRENARLCEQNMWRPALSLHNLVSFEESCSPPAVSLSLDVQLYLLGPLMVWLFHTDSEAGFFIYGAINAISIAARFSRSNQEHLAPSLFHGIHVSKFYRTANMIYGSPISRATPYLLGIGGGLLYRSENGVLDIAKRFRTVGWSITLLAITWCFWEPLASMRSEFVYNTNDAASYLAWSPLIMGLAICWCIFMFQQRPIVAQGYPYVAQAVIFLSRIAFPLQLAIYLVVLWNTASAKEPQKFQITDLMDIGEMITIVLTAVAVAFLIDIPARQIRCMVIEKIFKERSASEANKSQKDDKDGSGNTKEISSDSADLTDPWSSDGDEQEKVSENSKKHKENLETTKELSSESPEPSDTEEEEEEEEEEE</sequence>
<name>B4NPG2_DROWI</name>
<feature type="region of interest" description="Disordered" evidence="1">
    <location>
        <begin position="86"/>
        <end position="144"/>
    </location>
</feature>
<feature type="domain" description="Nose resistant-to-fluoxetine protein N-terminal" evidence="4">
    <location>
        <begin position="271"/>
        <end position="424"/>
    </location>
</feature>
<dbReference type="SMART" id="SM00703">
    <property type="entry name" value="NRF"/>
    <property type="match status" value="1"/>
</dbReference>
<keyword evidence="2" id="KW-0812">Transmembrane</keyword>
<dbReference type="InParanoid" id="B4NPG2"/>
<feature type="compositionally biased region" description="Polar residues" evidence="1">
    <location>
        <begin position="964"/>
        <end position="975"/>
    </location>
</feature>
<feature type="compositionally biased region" description="Basic and acidic residues" evidence="1">
    <location>
        <begin position="988"/>
        <end position="1009"/>
    </location>
</feature>
<dbReference type="KEGG" id="dwi:6653106"/>
<dbReference type="PANTHER" id="PTHR11161">
    <property type="entry name" value="O-ACYLTRANSFERASE"/>
    <property type="match status" value="1"/>
</dbReference>
<feature type="transmembrane region" description="Helical" evidence="2">
    <location>
        <begin position="446"/>
        <end position="467"/>
    </location>
</feature>
<dbReference type="HOGENOM" id="CLU_305508_0_0_1"/>
<feature type="region of interest" description="Disordered" evidence="1">
    <location>
        <begin position="214"/>
        <end position="248"/>
    </location>
</feature>
<accession>B4NPG2</accession>
<protein>
    <recommendedName>
        <fullName evidence="4">Nose resistant-to-fluoxetine protein N-terminal domain-containing protein</fullName>
    </recommendedName>
</protein>
<dbReference type="OrthoDB" id="8196286at2759"/>
<feature type="transmembrane region" description="Helical" evidence="2">
    <location>
        <begin position="800"/>
        <end position="817"/>
    </location>
</feature>
<feature type="transmembrane region" description="Helical" evidence="2">
    <location>
        <begin position="912"/>
        <end position="929"/>
    </location>
</feature>
<feature type="compositionally biased region" description="Basic and acidic residues" evidence="1">
    <location>
        <begin position="951"/>
        <end position="963"/>
    </location>
</feature>
<feature type="region of interest" description="Disordered" evidence="1">
    <location>
        <begin position="951"/>
        <end position="1029"/>
    </location>
</feature>
<feature type="transmembrane region" description="Helical" evidence="2">
    <location>
        <begin position="837"/>
        <end position="856"/>
    </location>
</feature>
<feature type="signal peptide" evidence="3">
    <location>
        <begin position="1"/>
        <end position="24"/>
    </location>
</feature>
<feature type="compositionally biased region" description="Basic and acidic residues" evidence="1">
    <location>
        <begin position="107"/>
        <end position="116"/>
    </location>
</feature>
<dbReference type="Pfam" id="PF20146">
    <property type="entry name" value="NRF"/>
    <property type="match status" value="1"/>
</dbReference>
<feature type="compositionally biased region" description="Acidic residues" evidence="1">
    <location>
        <begin position="127"/>
        <end position="143"/>
    </location>
</feature>
<feature type="chain" id="PRO_5002820249" description="Nose resistant-to-fluoxetine protein N-terminal domain-containing protein" evidence="3">
    <location>
        <begin position="25"/>
        <end position="1029"/>
    </location>
</feature>
<feature type="compositionally biased region" description="Acidic residues" evidence="1">
    <location>
        <begin position="86"/>
        <end position="99"/>
    </location>
</feature>
<evidence type="ECO:0000256" key="2">
    <source>
        <dbReference type="SAM" id="Phobius"/>
    </source>
</evidence>
<evidence type="ECO:0000259" key="4">
    <source>
        <dbReference type="SMART" id="SM00703"/>
    </source>
</evidence>
<dbReference type="OMA" id="WTLQMLD"/>
<dbReference type="InterPro" id="IPR006621">
    <property type="entry name" value="Nose-resist-to-fluoxetine_N"/>
</dbReference>
<feature type="compositionally biased region" description="Low complexity" evidence="1">
    <location>
        <begin position="502"/>
        <end position="511"/>
    </location>
</feature>
<evidence type="ECO:0000256" key="1">
    <source>
        <dbReference type="SAM" id="MobiDB-lite"/>
    </source>
</evidence>
<keyword evidence="6" id="KW-1185">Reference proteome</keyword>
<feature type="transmembrane region" description="Helical" evidence="2">
    <location>
        <begin position="593"/>
        <end position="612"/>
    </location>
</feature>
<dbReference type="InterPro" id="IPR052728">
    <property type="entry name" value="O2_lipid_transport_reg"/>
</dbReference>
<feature type="transmembrane region" description="Helical" evidence="2">
    <location>
        <begin position="868"/>
        <end position="892"/>
    </location>
</feature>
<keyword evidence="2" id="KW-0472">Membrane</keyword>
<dbReference type="PANTHER" id="PTHR11161:SF4">
    <property type="entry name" value="DROP DEAD"/>
    <property type="match status" value="1"/>
</dbReference>
<dbReference type="EMBL" id="CH964291">
    <property type="protein sequence ID" value="EDW86402.1"/>
    <property type="molecule type" value="Genomic_DNA"/>
</dbReference>
<feature type="transmembrane region" description="Helical" evidence="2">
    <location>
        <begin position="721"/>
        <end position="739"/>
    </location>
</feature>
<dbReference type="PhylomeDB" id="B4NPG2"/>
<organism evidence="5 6">
    <name type="scientific">Drosophila willistoni</name>
    <name type="common">Fruit fly</name>
    <dbReference type="NCBI Taxonomy" id="7260"/>
    <lineage>
        <taxon>Eukaryota</taxon>
        <taxon>Metazoa</taxon>
        <taxon>Ecdysozoa</taxon>
        <taxon>Arthropoda</taxon>
        <taxon>Hexapoda</taxon>
        <taxon>Insecta</taxon>
        <taxon>Pterygota</taxon>
        <taxon>Neoptera</taxon>
        <taxon>Endopterygota</taxon>
        <taxon>Diptera</taxon>
        <taxon>Brachycera</taxon>
        <taxon>Muscomorpha</taxon>
        <taxon>Ephydroidea</taxon>
        <taxon>Drosophilidae</taxon>
        <taxon>Drosophila</taxon>
        <taxon>Sophophora</taxon>
    </lineage>
</organism>
<reference evidence="5 6" key="1">
    <citation type="journal article" date="2007" name="Nature">
        <title>Evolution of genes and genomes on the Drosophila phylogeny.</title>
        <authorList>
            <consortium name="Drosophila 12 Genomes Consortium"/>
            <person name="Clark A.G."/>
            <person name="Eisen M.B."/>
            <person name="Smith D.R."/>
            <person name="Bergman C.M."/>
            <person name="Oliver B."/>
            <person name="Markow T.A."/>
            <person name="Kaufman T.C."/>
            <person name="Kellis M."/>
            <person name="Gelbart W."/>
            <person name="Iyer V.N."/>
            <person name="Pollard D.A."/>
            <person name="Sackton T.B."/>
            <person name="Larracuente A.M."/>
            <person name="Singh N.D."/>
            <person name="Abad J.P."/>
            <person name="Abt D.N."/>
            <person name="Adryan B."/>
            <person name="Aguade M."/>
            <person name="Akashi H."/>
            <person name="Anderson W.W."/>
            <person name="Aquadro C.F."/>
            <person name="Ardell D.H."/>
            <person name="Arguello R."/>
            <person name="Artieri C.G."/>
            <person name="Barbash D.A."/>
            <person name="Barker D."/>
            <person name="Barsanti P."/>
            <person name="Batterham P."/>
            <person name="Batzoglou S."/>
            <person name="Begun D."/>
            <person name="Bhutkar A."/>
            <person name="Blanco E."/>
            <person name="Bosak S.A."/>
            <person name="Bradley R.K."/>
            <person name="Brand A.D."/>
            <person name="Brent M.R."/>
            <person name="Brooks A.N."/>
            <person name="Brown R.H."/>
            <person name="Butlin R.K."/>
            <person name="Caggese C."/>
            <person name="Calvi B.R."/>
            <person name="Bernardo de Carvalho A."/>
            <person name="Caspi A."/>
            <person name="Castrezana S."/>
            <person name="Celniker S.E."/>
            <person name="Chang J.L."/>
            <person name="Chapple C."/>
            <person name="Chatterji S."/>
            <person name="Chinwalla A."/>
            <person name="Civetta A."/>
            <person name="Clifton S.W."/>
            <person name="Comeron J.M."/>
            <person name="Costello J.C."/>
            <person name="Coyne J.A."/>
            <person name="Daub J."/>
            <person name="David R.G."/>
            <person name="Delcher A.L."/>
            <person name="Delehaunty K."/>
            <person name="Do C.B."/>
            <person name="Ebling H."/>
            <person name="Edwards K."/>
            <person name="Eickbush T."/>
            <person name="Evans J.D."/>
            <person name="Filipski A."/>
            <person name="Findeiss S."/>
            <person name="Freyhult E."/>
            <person name="Fulton L."/>
            <person name="Fulton R."/>
            <person name="Garcia A.C."/>
            <person name="Gardiner A."/>
            <person name="Garfield D.A."/>
            <person name="Garvin B.E."/>
            <person name="Gibson G."/>
            <person name="Gilbert D."/>
            <person name="Gnerre S."/>
            <person name="Godfrey J."/>
            <person name="Good R."/>
            <person name="Gotea V."/>
            <person name="Gravely B."/>
            <person name="Greenberg A.J."/>
            <person name="Griffiths-Jones S."/>
            <person name="Gross S."/>
            <person name="Guigo R."/>
            <person name="Gustafson E.A."/>
            <person name="Haerty W."/>
            <person name="Hahn M.W."/>
            <person name="Halligan D.L."/>
            <person name="Halpern A.L."/>
            <person name="Halter G.M."/>
            <person name="Han M.V."/>
            <person name="Heger A."/>
            <person name="Hillier L."/>
            <person name="Hinrichs A.S."/>
            <person name="Holmes I."/>
            <person name="Hoskins R.A."/>
            <person name="Hubisz M.J."/>
            <person name="Hultmark D."/>
            <person name="Huntley M.A."/>
            <person name="Jaffe D.B."/>
            <person name="Jagadeeshan S."/>
            <person name="Jeck W.R."/>
            <person name="Johnson J."/>
            <person name="Jones C.D."/>
            <person name="Jordan W.C."/>
            <person name="Karpen G.H."/>
            <person name="Kataoka E."/>
            <person name="Keightley P.D."/>
            <person name="Kheradpour P."/>
            <person name="Kirkness E.F."/>
            <person name="Koerich L.B."/>
            <person name="Kristiansen K."/>
            <person name="Kudrna D."/>
            <person name="Kulathinal R.J."/>
            <person name="Kumar S."/>
            <person name="Kwok R."/>
            <person name="Lander E."/>
            <person name="Langley C.H."/>
            <person name="Lapoint R."/>
            <person name="Lazzaro B.P."/>
            <person name="Lee S.J."/>
            <person name="Levesque L."/>
            <person name="Li R."/>
            <person name="Lin C.F."/>
            <person name="Lin M.F."/>
            <person name="Lindblad-Toh K."/>
            <person name="Llopart A."/>
            <person name="Long M."/>
            <person name="Low L."/>
            <person name="Lozovsky E."/>
            <person name="Lu J."/>
            <person name="Luo M."/>
            <person name="Machado C.A."/>
            <person name="Makalowski W."/>
            <person name="Marzo M."/>
            <person name="Matsuda M."/>
            <person name="Matzkin L."/>
            <person name="McAllister B."/>
            <person name="McBride C.S."/>
            <person name="McKernan B."/>
            <person name="McKernan K."/>
            <person name="Mendez-Lago M."/>
            <person name="Minx P."/>
            <person name="Mollenhauer M.U."/>
            <person name="Montooth K."/>
            <person name="Mount S.M."/>
            <person name="Mu X."/>
            <person name="Myers E."/>
            <person name="Negre B."/>
            <person name="Newfeld S."/>
            <person name="Nielsen R."/>
            <person name="Noor M.A."/>
            <person name="O'Grady P."/>
            <person name="Pachter L."/>
            <person name="Papaceit M."/>
            <person name="Parisi M.J."/>
            <person name="Parisi M."/>
            <person name="Parts L."/>
            <person name="Pedersen J.S."/>
            <person name="Pesole G."/>
            <person name="Phillippy A.M."/>
            <person name="Ponting C.P."/>
            <person name="Pop M."/>
            <person name="Porcelli D."/>
            <person name="Powell J.R."/>
            <person name="Prohaska S."/>
            <person name="Pruitt K."/>
            <person name="Puig M."/>
            <person name="Quesneville H."/>
            <person name="Ram K.R."/>
            <person name="Rand D."/>
            <person name="Rasmussen M.D."/>
            <person name="Reed L.K."/>
            <person name="Reenan R."/>
            <person name="Reily A."/>
            <person name="Remington K.A."/>
            <person name="Rieger T.T."/>
            <person name="Ritchie M.G."/>
            <person name="Robin C."/>
            <person name="Rogers Y.H."/>
            <person name="Rohde C."/>
            <person name="Rozas J."/>
            <person name="Rubenfield M.J."/>
            <person name="Ruiz A."/>
            <person name="Russo S."/>
            <person name="Salzberg S.L."/>
            <person name="Sanchez-Gracia A."/>
            <person name="Saranga D.J."/>
            <person name="Sato H."/>
            <person name="Schaeffer S.W."/>
            <person name="Schatz M.C."/>
            <person name="Schlenke T."/>
            <person name="Schwartz R."/>
            <person name="Segarra C."/>
            <person name="Singh R.S."/>
            <person name="Sirot L."/>
            <person name="Sirota M."/>
            <person name="Sisneros N.B."/>
            <person name="Smith C.D."/>
            <person name="Smith T.F."/>
            <person name="Spieth J."/>
            <person name="Stage D.E."/>
            <person name="Stark A."/>
            <person name="Stephan W."/>
            <person name="Strausberg R.L."/>
            <person name="Strempel S."/>
            <person name="Sturgill D."/>
            <person name="Sutton G."/>
            <person name="Sutton G.G."/>
            <person name="Tao W."/>
            <person name="Teichmann S."/>
            <person name="Tobari Y.N."/>
            <person name="Tomimura Y."/>
            <person name="Tsolas J.M."/>
            <person name="Valente V.L."/>
            <person name="Venter E."/>
            <person name="Venter J.C."/>
            <person name="Vicario S."/>
            <person name="Vieira F.G."/>
            <person name="Vilella A.J."/>
            <person name="Villasante A."/>
            <person name="Walenz B."/>
            <person name="Wang J."/>
            <person name="Wasserman M."/>
            <person name="Watts T."/>
            <person name="Wilson D."/>
            <person name="Wilson R.K."/>
            <person name="Wing R.A."/>
            <person name="Wolfner M.F."/>
            <person name="Wong A."/>
            <person name="Wong G.K."/>
            <person name="Wu C.I."/>
            <person name="Wu G."/>
            <person name="Yamamoto D."/>
            <person name="Yang H.P."/>
            <person name="Yang S.P."/>
            <person name="Yorke J.A."/>
            <person name="Yoshida K."/>
            <person name="Zdobnov E."/>
            <person name="Zhang P."/>
            <person name="Zhang Y."/>
            <person name="Zimin A.V."/>
            <person name="Baldwin J."/>
            <person name="Abdouelleil A."/>
            <person name="Abdulkadir J."/>
            <person name="Abebe A."/>
            <person name="Abera B."/>
            <person name="Abreu J."/>
            <person name="Acer S.C."/>
            <person name="Aftuck L."/>
            <person name="Alexander A."/>
            <person name="An P."/>
            <person name="Anderson E."/>
            <person name="Anderson S."/>
            <person name="Arachi H."/>
            <person name="Azer M."/>
            <person name="Bachantsang P."/>
            <person name="Barry A."/>
            <person name="Bayul T."/>
            <person name="Berlin A."/>
            <person name="Bessette D."/>
            <person name="Bloom T."/>
            <person name="Blye J."/>
            <person name="Boguslavskiy L."/>
            <person name="Bonnet C."/>
            <person name="Boukhgalter B."/>
            <person name="Bourzgui I."/>
            <person name="Brown A."/>
            <person name="Cahill P."/>
            <person name="Channer S."/>
            <person name="Cheshatsang Y."/>
            <person name="Chuda L."/>
            <person name="Citroen M."/>
            <person name="Collymore A."/>
            <person name="Cooke P."/>
            <person name="Costello M."/>
            <person name="D'Aco K."/>
            <person name="Daza R."/>
            <person name="De Haan G."/>
            <person name="DeGray S."/>
            <person name="DeMaso C."/>
            <person name="Dhargay N."/>
            <person name="Dooley K."/>
            <person name="Dooley E."/>
            <person name="Doricent M."/>
            <person name="Dorje P."/>
            <person name="Dorjee K."/>
            <person name="Dupes A."/>
            <person name="Elong R."/>
            <person name="Falk J."/>
            <person name="Farina A."/>
            <person name="Faro S."/>
            <person name="Ferguson D."/>
            <person name="Fisher S."/>
            <person name="Foley C.D."/>
            <person name="Franke A."/>
            <person name="Friedrich D."/>
            <person name="Gadbois L."/>
            <person name="Gearin G."/>
            <person name="Gearin C.R."/>
            <person name="Giannoukos G."/>
            <person name="Goode T."/>
            <person name="Graham J."/>
            <person name="Grandbois E."/>
            <person name="Grewal S."/>
            <person name="Gyaltsen K."/>
            <person name="Hafez N."/>
            <person name="Hagos B."/>
            <person name="Hall J."/>
            <person name="Henson C."/>
            <person name="Hollinger A."/>
            <person name="Honan T."/>
            <person name="Huard M.D."/>
            <person name="Hughes L."/>
            <person name="Hurhula B."/>
            <person name="Husby M.E."/>
            <person name="Kamat A."/>
            <person name="Kanga B."/>
            <person name="Kashin S."/>
            <person name="Khazanovich D."/>
            <person name="Kisner P."/>
            <person name="Lance K."/>
            <person name="Lara M."/>
            <person name="Lee W."/>
            <person name="Lennon N."/>
            <person name="Letendre F."/>
            <person name="LeVine R."/>
            <person name="Lipovsky A."/>
            <person name="Liu X."/>
            <person name="Liu J."/>
            <person name="Liu S."/>
            <person name="Lokyitsang T."/>
            <person name="Lokyitsang Y."/>
            <person name="Lubonja R."/>
            <person name="Lui A."/>
            <person name="MacDonald P."/>
            <person name="Magnisalis V."/>
            <person name="Maru K."/>
            <person name="Matthews C."/>
            <person name="McCusker W."/>
            <person name="McDonough S."/>
            <person name="Mehta T."/>
            <person name="Meldrim J."/>
            <person name="Meneus L."/>
            <person name="Mihai O."/>
            <person name="Mihalev A."/>
            <person name="Mihova T."/>
            <person name="Mittelman R."/>
            <person name="Mlenga V."/>
            <person name="Montmayeur A."/>
            <person name="Mulrain L."/>
            <person name="Navidi A."/>
            <person name="Naylor J."/>
            <person name="Negash T."/>
            <person name="Nguyen T."/>
            <person name="Nguyen N."/>
            <person name="Nicol R."/>
            <person name="Norbu C."/>
            <person name="Norbu N."/>
            <person name="Novod N."/>
            <person name="O'Neill B."/>
            <person name="Osman S."/>
            <person name="Markiewicz E."/>
            <person name="Oyono O.L."/>
            <person name="Patti C."/>
            <person name="Phunkhang P."/>
            <person name="Pierre F."/>
            <person name="Priest M."/>
            <person name="Raghuraman S."/>
            <person name="Rege F."/>
            <person name="Reyes R."/>
            <person name="Rise C."/>
            <person name="Rogov P."/>
            <person name="Ross K."/>
            <person name="Ryan E."/>
            <person name="Settipalli S."/>
            <person name="Shea T."/>
            <person name="Sherpa N."/>
            <person name="Shi L."/>
            <person name="Shih D."/>
            <person name="Sparrow T."/>
            <person name="Spaulding J."/>
            <person name="Stalker J."/>
            <person name="Stange-Thomann N."/>
            <person name="Stavropoulos S."/>
            <person name="Stone C."/>
            <person name="Strader C."/>
            <person name="Tesfaye S."/>
            <person name="Thomson T."/>
            <person name="Thoulutsang Y."/>
            <person name="Thoulutsang D."/>
            <person name="Topham K."/>
            <person name="Topping I."/>
            <person name="Tsamla T."/>
            <person name="Vassiliev H."/>
            <person name="Vo A."/>
            <person name="Wangchuk T."/>
            <person name="Wangdi T."/>
            <person name="Weiand M."/>
            <person name="Wilkinson J."/>
            <person name="Wilson A."/>
            <person name="Yadav S."/>
            <person name="Young G."/>
            <person name="Yu Q."/>
            <person name="Zembek L."/>
            <person name="Zhong D."/>
            <person name="Zimmer A."/>
            <person name="Zwirko Z."/>
            <person name="Jaffe D.B."/>
            <person name="Alvarez P."/>
            <person name="Brockman W."/>
            <person name="Butler J."/>
            <person name="Chin C."/>
            <person name="Gnerre S."/>
            <person name="Grabherr M."/>
            <person name="Kleber M."/>
            <person name="Mauceli E."/>
            <person name="MacCallum I."/>
        </authorList>
    </citation>
    <scope>NUCLEOTIDE SEQUENCE [LARGE SCALE GENOMIC DNA]</scope>
    <source>
        <strain evidence="6">Tucson 14030-0811.24</strain>
    </source>
</reference>
<gene>
    <name evidence="5" type="primary">Dwil\GK17801</name>
    <name evidence="5" type="ORF">Dwil_GK17801</name>
</gene>
<feature type="region of interest" description="Disordered" evidence="1">
    <location>
        <begin position="490"/>
        <end position="511"/>
    </location>
</feature>